<comment type="caution">
    <text evidence="2">The sequence shown here is derived from an EMBL/GenBank/DDBJ whole genome shotgun (WGS) entry which is preliminary data.</text>
</comment>
<gene>
    <name evidence="2" type="ORF">EDM22_04000</name>
</gene>
<evidence type="ECO:0000256" key="1">
    <source>
        <dbReference type="SAM" id="MobiDB-lite"/>
    </source>
</evidence>
<dbReference type="EMBL" id="RHHB01000003">
    <property type="protein sequence ID" value="RNB51600.1"/>
    <property type="molecule type" value="Genomic_DNA"/>
</dbReference>
<dbReference type="AlphaFoldDB" id="A0A3M8AK62"/>
<dbReference type="Proteomes" id="UP000275048">
    <property type="component" value="Unassembled WGS sequence"/>
</dbReference>
<accession>A0A3M8AK62</accession>
<reference evidence="2 3" key="1">
    <citation type="submission" date="2018-10" db="EMBL/GenBank/DDBJ databases">
        <title>Isolation, diversity and antibacterial activity of antinobacteria from the wheat rhizosphere soil.</title>
        <authorList>
            <person name="Sun T."/>
        </authorList>
    </citation>
    <scope>NUCLEOTIDE SEQUENCE [LARGE SCALE GENOMIC DNA]</scope>
    <source>
        <strain evidence="2 3">SJ-23</strain>
    </source>
</reference>
<protein>
    <submittedName>
        <fullName evidence="2">Uncharacterized protein</fullName>
    </submittedName>
</protein>
<feature type="region of interest" description="Disordered" evidence="1">
    <location>
        <begin position="1"/>
        <end position="34"/>
    </location>
</feature>
<name>A0A3M8AK62_9MICO</name>
<evidence type="ECO:0000313" key="2">
    <source>
        <dbReference type="EMBL" id="RNB51600.1"/>
    </source>
</evidence>
<organism evidence="2 3">
    <name type="scientific">Agromyces tardus</name>
    <dbReference type="NCBI Taxonomy" id="2583849"/>
    <lineage>
        <taxon>Bacteria</taxon>
        <taxon>Bacillati</taxon>
        <taxon>Actinomycetota</taxon>
        <taxon>Actinomycetes</taxon>
        <taxon>Micrococcales</taxon>
        <taxon>Microbacteriaceae</taxon>
        <taxon>Agromyces</taxon>
    </lineage>
</organism>
<evidence type="ECO:0000313" key="3">
    <source>
        <dbReference type="Proteomes" id="UP000275048"/>
    </source>
</evidence>
<proteinExistence type="predicted"/>
<keyword evidence="3" id="KW-1185">Reference proteome</keyword>
<sequence length="128" mass="13077">MTTGNAYVPGARSMRSLPDPAAQPVSKPRPFEAGSGTQLASWFAARIASGRVQPGTPSPCAVESTVMTESARAALGGAATAYISPTARPATAMGTTTGLTRVSAARTTASSLRRCLPEACSPPRRTAR</sequence>